<dbReference type="GO" id="GO:0016740">
    <property type="term" value="F:transferase activity"/>
    <property type="evidence" value="ECO:0007669"/>
    <property type="project" value="UniProtKB-KW"/>
</dbReference>
<dbReference type="AlphaFoldDB" id="A0A4S2FY38"/>
<dbReference type="Proteomes" id="UP000306630">
    <property type="component" value="Unassembled WGS sequence"/>
</dbReference>
<name>A0A4S2FY38_9BACT</name>
<comment type="caution">
    <text evidence="1">The sequence shown here is derived from an EMBL/GenBank/DDBJ whole genome shotgun (WGS) entry which is preliminary data.</text>
</comment>
<proteinExistence type="predicted"/>
<sequence>MKNDIYDNMLSAYDLSTEQQKRNAIFEVNQQVILAGLHNGGFFDVASFYGGTCLRIFHGLQRFSEDMDFSLLTPDENFDFTKYFQPIIDEFAVVGREVEITKKDKKNFGKVESAFLKDTTDVYDVSFQTDKSIKIKIEVDTLPPLNFRTEQKLLLQPHSFMTRCFTLPDLFAGKMHALVYRAWKNRVKGRDWYDFEWYVRHNVPLSFTHLAERTLQFNNEVLDKDSFILRLKEKLVSANMNQVKSDVLPFVRNPRELDIWSNDYFVQLADMVRFE</sequence>
<evidence type="ECO:0000313" key="2">
    <source>
        <dbReference type="Proteomes" id="UP000306630"/>
    </source>
</evidence>
<organism evidence="1 2">
    <name type="scientific">Muribaculum intestinale</name>
    <dbReference type="NCBI Taxonomy" id="1796646"/>
    <lineage>
        <taxon>Bacteria</taxon>
        <taxon>Pseudomonadati</taxon>
        <taxon>Bacteroidota</taxon>
        <taxon>Bacteroidia</taxon>
        <taxon>Bacteroidales</taxon>
        <taxon>Muribaculaceae</taxon>
        <taxon>Muribaculum</taxon>
    </lineage>
</organism>
<dbReference type="InterPro" id="IPR014942">
    <property type="entry name" value="AbiEii"/>
</dbReference>
<accession>A0A4S2FY38</accession>
<dbReference type="Gene3D" id="3.10.450.620">
    <property type="entry name" value="JHP933, nucleotidyltransferase-like core domain"/>
    <property type="match status" value="1"/>
</dbReference>
<evidence type="ECO:0000313" key="1">
    <source>
        <dbReference type="EMBL" id="TGY74222.1"/>
    </source>
</evidence>
<dbReference type="EMBL" id="SRYD01000024">
    <property type="protein sequence ID" value="TGY74222.1"/>
    <property type="molecule type" value="Genomic_DNA"/>
</dbReference>
<reference evidence="1 2" key="1">
    <citation type="submission" date="2019-04" db="EMBL/GenBank/DDBJ databases">
        <title>Microbes associate with the intestines of laboratory mice.</title>
        <authorList>
            <person name="Navarre W."/>
            <person name="Wong E."/>
            <person name="Huang K."/>
            <person name="Tropini C."/>
            <person name="Ng K."/>
            <person name="Yu B."/>
        </authorList>
    </citation>
    <scope>NUCLEOTIDE SEQUENCE [LARGE SCALE GENOMIC DNA]</scope>
    <source>
        <strain evidence="1 2">NM06_A21</strain>
    </source>
</reference>
<dbReference type="Pfam" id="PF08843">
    <property type="entry name" value="AbiEii"/>
    <property type="match status" value="1"/>
</dbReference>
<dbReference type="RefSeq" id="WP_135993192.1">
    <property type="nucleotide sequence ID" value="NZ_CBFGDC010000012.1"/>
</dbReference>
<gene>
    <name evidence="1" type="ORF">E5333_07290</name>
</gene>
<keyword evidence="1" id="KW-0808">Transferase</keyword>
<protein>
    <submittedName>
        <fullName evidence="1">Nucleotidyl transferase AbiEii/AbiGii toxin family protein</fullName>
    </submittedName>
</protein>